<dbReference type="Proteomes" id="UP001600165">
    <property type="component" value="Unassembled WGS sequence"/>
</dbReference>
<dbReference type="Pfam" id="PF00656">
    <property type="entry name" value="Peptidase_C14"/>
    <property type="match status" value="1"/>
</dbReference>
<protein>
    <submittedName>
        <fullName evidence="2">Caspase domain-containing protein</fullName>
    </submittedName>
</protein>
<dbReference type="RefSeq" id="WP_377963597.1">
    <property type="nucleotide sequence ID" value="NZ_JBHZOL010000054.1"/>
</dbReference>
<evidence type="ECO:0000259" key="1">
    <source>
        <dbReference type="Pfam" id="PF00656"/>
    </source>
</evidence>
<proteinExistence type="predicted"/>
<keyword evidence="3" id="KW-1185">Reference proteome</keyword>
<dbReference type="InterPro" id="IPR050452">
    <property type="entry name" value="Metacaspase"/>
</dbReference>
<dbReference type="Gene3D" id="3.40.50.1460">
    <property type="match status" value="1"/>
</dbReference>
<name>A0ABW6IFG6_9CYAN</name>
<gene>
    <name evidence="2" type="ORF">ACFVKH_07600</name>
</gene>
<dbReference type="InterPro" id="IPR029030">
    <property type="entry name" value="Caspase-like_dom_sf"/>
</dbReference>
<evidence type="ECO:0000313" key="2">
    <source>
        <dbReference type="EMBL" id="MFE4106134.1"/>
    </source>
</evidence>
<dbReference type="InterPro" id="IPR011600">
    <property type="entry name" value="Pept_C14_caspase"/>
</dbReference>
<dbReference type="PROSITE" id="PS51318">
    <property type="entry name" value="TAT"/>
    <property type="match status" value="1"/>
</dbReference>
<dbReference type="PANTHER" id="PTHR48104:SF30">
    <property type="entry name" value="METACASPASE-1"/>
    <property type="match status" value="1"/>
</dbReference>
<sequence>MPTSRRRFLQAAGGALAMTGLSQLALQQQATRYGRILAQATPRKLALLVGINNYSSGGRYTGLQGCLSDLALQQALLISRFRFQPDDICVLSDETADKPNRANIIRAFEEHLIAQAQPGDVVVFHFSGHGSRVLDPQPRYADDFNSAFVPADATFAAEGVNHIMGRSLFLLMQRLQTENVTVVLDSCYAGGGTRGNARIRSVWDGTLYRPAAEELEYQSYWLRRLQIDRDRFQQLRETGVAKGVVIAAAQANQEALDVGFDGFYAGAFTFLLTQYLWQQTDSVLGTVARITRDMKSLSGQVPLLEAAPAQGHEQRTAYFVNQTEQVSPAAAVITAIEGDRAQVWLGGIDYESLATFAPGASFRSGGDNGQEGAELVLVSRQGLRGVVALARSLPLGTPLQESARMIPPDLRLRIGIDQSLAHRAAELQQAIATLPRVEGVIAQAGDIPYAGEIHYILSQMTPAYRSRFTQSDRLPSQGSVGLFSQSLDEWIPGSFGAGDGSGQAIANRLVAKLQALLAARLVKAVLKANTALINLSAAIVSADGAEALAWVASAFSASGEAEGTELLPHQLRLDQDFRFRICNGEAADLYISILLFVYDGRILVLSPRPWKGEQQQVAESWLRPNETLFVPARSEPPFYAQERGWGEALVIASRVPFKGAIAQLQALADLQSQSERSESEAAGLTLNAIDTLLAEVSGSRTVASDETGDRPIPQVRTADIAAFSIPIEIV</sequence>
<evidence type="ECO:0000313" key="3">
    <source>
        <dbReference type="Proteomes" id="UP001600165"/>
    </source>
</evidence>
<dbReference type="InterPro" id="IPR006311">
    <property type="entry name" value="TAT_signal"/>
</dbReference>
<feature type="domain" description="Peptidase C14 caspase" evidence="1">
    <location>
        <begin position="43"/>
        <end position="306"/>
    </location>
</feature>
<dbReference type="SUPFAM" id="SSF52129">
    <property type="entry name" value="Caspase-like"/>
    <property type="match status" value="1"/>
</dbReference>
<reference evidence="2 3" key="1">
    <citation type="submission" date="2024-10" db="EMBL/GenBank/DDBJ databases">
        <authorList>
            <person name="Ratan Roy A."/>
            <person name="Morales Sandoval P.H."/>
            <person name="De Los Santos Villalobos S."/>
            <person name="Chakraborty S."/>
            <person name="Mukherjee J."/>
        </authorList>
    </citation>
    <scope>NUCLEOTIDE SEQUENCE [LARGE SCALE GENOMIC DNA]</scope>
    <source>
        <strain evidence="2 3">S1</strain>
    </source>
</reference>
<dbReference type="PANTHER" id="PTHR48104">
    <property type="entry name" value="METACASPASE-4"/>
    <property type="match status" value="1"/>
</dbReference>
<dbReference type="EMBL" id="JBHZOL010000054">
    <property type="protein sequence ID" value="MFE4106134.1"/>
    <property type="molecule type" value="Genomic_DNA"/>
</dbReference>
<organism evidence="2 3">
    <name type="scientific">Almyronema epifaneia S1</name>
    <dbReference type="NCBI Taxonomy" id="2991925"/>
    <lineage>
        <taxon>Bacteria</taxon>
        <taxon>Bacillati</taxon>
        <taxon>Cyanobacteriota</taxon>
        <taxon>Cyanophyceae</taxon>
        <taxon>Nodosilineales</taxon>
        <taxon>Nodosilineaceae</taxon>
        <taxon>Almyronema</taxon>
        <taxon>Almyronema epifaneia</taxon>
    </lineage>
</organism>
<accession>A0ABW6IFG6</accession>
<comment type="caution">
    <text evidence="2">The sequence shown here is derived from an EMBL/GenBank/DDBJ whole genome shotgun (WGS) entry which is preliminary data.</text>
</comment>